<dbReference type="AlphaFoldDB" id="A0A6F8YTT5"/>
<feature type="transmembrane region" description="Helical" evidence="1">
    <location>
        <begin position="320"/>
        <end position="339"/>
    </location>
</feature>
<keyword evidence="1" id="KW-0472">Membrane</keyword>
<sequence>MSGQSSMSRLEQRYRLLLRLLPAAYREMWQEEMVTTFLASMHTDDPEQADYLADYGRPSWPEVASVAALAVRLRVPGWRMRLGGTGAPPRNVVWGDAVRLAALIGLLGSATSVTGSLTNLLWLTGRAPWLPAPIPEADYVLHTPSFRAATIASLIWLPAYLALLFGQRRVCQLLAVLAVVTAGAALVLDHLQPLTISTVAYAMFDVALVLALLAFHRDAPPPRRRPWLLALAIGITIQAGLPLTQPTDPHTFPLLDWPAICCLALVIAATTHLAGWKRRTPSWSLALALLAAAILSLRTLTLTDYVHAAPDAQRSTLLTLGILETGAVLAVAVTLATLANRALRRLPARA</sequence>
<dbReference type="KEGG" id="psuu:Psuf_067920"/>
<organism evidence="2 3">
    <name type="scientific">Phytohabitans suffuscus</name>
    <dbReference type="NCBI Taxonomy" id="624315"/>
    <lineage>
        <taxon>Bacteria</taxon>
        <taxon>Bacillati</taxon>
        <taxon>Actinomycetota</taxon>
        <taxon>Actinomycetes</taxon>
        <taxon>Micromonosporales</taxon>
        <taxon>Micromonosporaceae</taxon>
    </lineage>
</organism>
<proteinExistence type="predicted"/>
<reference evidence="2 3" key="1">
    <citation type="submission" date="2020-03" db="EMBL/GenBank/DDBJ databases">
        <title>Whole genome shotgun sequence of Phytohabitans suffuscus NBRC 105367.</title>
        <authorList>
            <person name="Komaki H."/>
            <person name="Tamura T."/>
        </authorList>
    </citation>
    <scope>NUCLEOTIDE SEQUENCE [LARGE SCALE GENOMIC DNA]</scope>
    <source>
        <strain evidence="2 3">NBRC 105367</strain>
    </source>
</reference>
<keyword evidence="1" id="KW-0812">Transmembrane</keyword>
<keyword evidence="3" id="KW-1185">Reference proteome</keyword>
<feature type="transmembrane region" description="Helical" evidence="1">
    <location>
        <begin position="145"/>
        <end position="163"/>
    </location>
</feature>
<feature type="transmembrane region" description="Helical" evidence="1">
    <location>
        <begin position="170"/>
        <end position="188"/>
    </location>
</feature>
<feature type="transmembrane region" description="Helical" evidence="1">
    <location>
        <begin position="283"/>
        <end position="300"/>
    </location>
</feature>
<gene>
    <name evidence="2" type="ORF">Psuf_067920</name>
</gene>
<protein>
    <submittedName>
        <fullName evidence="2">Uncharacterized protein</fullName>
    </submittedName>
</protein>
<evidence type="ECO:0000313" key="2">
    <source>
        <dbReference type="EMBL" id="BCB89479.1"/>
    </source>
</evidence>
<keyword evidence="1" id="KW-1133">Transmembrane helix</keyword>
<feature type="transmembrane region" description="Helical" evidence="1">
    <location>
        <begin position="100"/>
        <end position="125"/>
    </location>
</feature>
<feature type="transmembrane region" description="Helical" evidence="1">
    <location>
        <begin position="227"/>
        <end position="245"/>
    </location>
</feature>
<dbReference type="EMBL" id="AP022871">
    <property type="protein sequence ID" value="BCB89479.1"/>
    <property type="molecule type" value="Genomic_DNA"/>
</dbReference>
<reference evidence="2 3" key="2">
    <citation type="submission" date="2020-03" db="EMBL/GenBank/DDBJ databases">
        <authorList>
            <person name="Ichikawa N."/>
            <person name="Kimura A."/>
            <person name="Kitahashi Y."/>
            <person name="Uohara A."/>
        </authorList>
    </citation>
    <scope>NUCLEOTIDE SEQUENCE [LARGE SCALE GENOMIC DNA]</scope>
    <source>
        <strain evidence="2 3">NBRC 105367</strain>
    </source>
</reference>
<name>A0A6F8YTT5_9ACTN</name>
<evidence type="ECO:0000313" key="3">
    <source>
        <dbReference type="Proteomes" id="UP000503011"/>
    </source>
</evidence>
<evidence type="ECO:0000256" key="1">
    <source>
        <dbReference type="SAM" id="Phobius"/>
    </source>
</evidence>
<accession>A0A6F8YTT5</accession>
<dbReference type="Proteomes" id="UP000503011">
    <property type="component" value="Chromosome"/>
</dbReference>
<feature type="transmembrane region" description="Helical" evidence="1">
    <location>
        <begin position="257"/>
        <end position="276"/>
    </location>
</feature>
<dbReference type="RefSeq" id="WP_173161375.1">
    <property type="nucleotide sequence ID" value="NZ_AP022871.1"/>
</dbReference>
<feature type="transmembrane region" description="Helical" evidence="1">
    <location>
        <begin position="194"/>
        <end position="215"/>
    </location>
</feature>